<protein>
    <submittedName>
        <fullName evidence="1">Uncharacterized protein</fullName>
    </submittedName>
</protein>
<gene>
    <name evidence="1" type="ORF">DJ013_12390</name>
</gene>
<evidence type="ECO:0000313" key="2">
    <source>
        <dbReference type="Proteomes" id="UP000249873"/>
    </source>
</evidence>
<name>A0A2Z4GCS4_9BACT</name>
<keyword evidence="2" id="KW-1185">Reference proteome</keyword>
<dbReference type="KEGG" id="als:DJ013_12390"/>
<sequence length="184" mass="21616">MPKNISKELENAILTLSQKEKDRHLLRLIAKNQLLREQMQFTLLEDESDLGWRREELLDLMSQLFDKPYSYTGILLKDIRMVSAKITWHRRVTKDKYGEAELALVLLEKILANHRNQLAKSHKKAESLRVYVVRKAIAVIKYITALHEDFQIDFVSRMDKVLDQLHTFETKYPAALLQLPKAMD</sequence>
<evidence type="ECO:0000313" key="1">
    <source>
        <dbReference type="EMBL" id="AWV98927.1"/>
    </source>
</evidence>
<reference evidence="1 2" key="1">
    <citation type="submission" date="2018-05" db="EMBL/GenBank/DDBJ databases">
        <title>Complete genome sequence of Arcticibacterium luteifluviistationis SM1504T, a cytophagaceae bacterium isolated from Arctic surface seawater.</title>
        <authorList>
            <person name="Li Y."/>
            <person name="Qin Q.-L."/>
        </authorList>
    </citation>
    <scope>NUCLEOTIDE SEQUENCE [LARGE SCALE GENOMIC DNA]</scope>
    <source>
        <strain evidence="1 2">SM1504</strain>
    </source>
</reference>
<dbReference type="AlphaFoldDB" id="A0A2Z4GCS4"/>
<dbReference type="RefSeq" id="WP_111372120.1">
    <property type="nucleotide sequence ID" value="NZ_CP029480.1"/>
</dbReference>
<accession>A0A2Z4GCS4</accession>
<dbReference type="OrthoDB" id="1432119at2"/>
<dbReference type="Proteomes" id="UP000249873">
    <property type="component" value="Chromosome"/>
</dbReference>
<organism evidence="1 2">
    <name type="scientific">Arcticibacterium luteifluviistationis</name>
    <dbReference type="NCBI Taxonomy" id="1784714"/>
    <lineage>
        <taxon>Bacteria</taxon>
        <taxon>Pseudomonadati</taxon>
        <taxon>Bacteroidota</taxon>
        <taxon>Cytophagia</taxon>
        <taxon>Cytophagales</taxon>
        <taxon>Leadbetterellaceae</taxon>
        <taxon>Arcticibacterium</taxon>
    </lineage>
</organism>
<proteinExistence type="predicted"/>
<dbReference type="EMBL" id="CP029480">
    <property type="protein sequence ID" value="AWV98927.1"/>
    <property type="molecule type" value="Genomic_DNA"/>
</dbReference>